<feature type="domain" description="Sodium/calcium exchanger membrane region" evidence="6">
    <location>
        <begin position="176"/>
        <end position="316"/>
    </location>
</feature>
<evidence type="ECO:0000256" key="4">
    <source>
        <dbReference type="ARBA" id="ARBA00023136"/>
    </source>
</evidence>
<keyword evidence="8" id="KW-1185">Reference proteome</keyword>
<dbReference type="EMBL" id="JAPEVI010000003">
    <property type="protein sequence ID" value="MCX2722129.1"/>
    <property type="molecule type" value="Genomic_DNA"/>
</dbReference>
<name>A0ABT3QYZ5_9HYPH</name>
<dbReference type="InterPro" id="IPR004481">
    <property type="entry name" value="K/Na/Ca-exchanger"/>
</dbReference>
<evidence type="ECO:0000259" key="6">
    <source>
        <dbReference type="Pfam" id="PF01699"/>
    </source>
</evidence>
<comment type="subcellular location">
    <subcellularLocation>
        <location evidence="1">Membrane</location>
        <topology evidence="1">Multi-pass membrane protein</topology>
    </subcellularLocation>
</comment>
<gene>
    <name evidence="7" type="ORF">ON753_06875</name>
</gene>
<feature type="transmembrane region" description="Helical" evidence="5">
    <location>
        <begin position="72"/>
        <end position="92"/>
    </location>
</feature>
<feature type="transmembrane region" description="Helical" evidence="5">
    <location>
        <begin position="209"/>
        <end position="233"/>
    </location>
</feature>
<feature type="transmembrane region" description="Helical" evidence="5">
    <location>
        <begin position="245"/>
        <end position="265"/>
    </location>
</feature>
<organism evidence="7 8">
    <name type="scientific">Roseibium salinum</name>
    <dbReference type="NCBI Taxonomy" id="1604349"/>
    <lineage>
        <taxon>Bacteria</taxon>
        <taxon>Pseudomonadati</taxon>
        <taxon>Pseudomonadota</taxon>
        <taxon>Alphaproteobacteria</taxon>
        <taxon>Hyphomicrobiales</taxon>
        <taxon>Stappiaceae</taxon>
        <taxon>Roseibium</taxon>
    </lineage>
</organism>
<dbReference type="Gene3D" id="1.20.1420.30">
    <property type="entry name" value="NCX, central ion-binding region"/>
    <property type="match status" value="1"/>
</dbReference>
<dbReference type="RefSeq" id="WP_265961828.1">
    <property type="nucleotide sequence ID" value="NZ_JAPEVI010000003.1"/>
</dbReference>
<dbReference type="Proteomes" id="UP001300261">
    <property type="component" value="Unassembled WGS sequence"/>
</dbReference>
<evidence type="ECO:0000313" key="7">
    <source>
        <dbReference type="EMBL" id="MCX2722129.1"/>
    </source>
</evidence>
<evidence type="ECO:0000313" key="8">
    <source>
        <dbReference type="Proteomes" id="UP001300261"/>
    </source>
</evidence>
<comment type="caution">
    <text evidence="7">The sequence shown here is derived from an EMBL/GenBank/DDBJ whole genome shotgun (WGS) entry which is preliminary data.</text>
</comment>
<evidence type="ECO:0000256" key="3">
    <source>
        <dbReference type="ARBA" id="ARBA00022989"/>
    </source>
</evidence>
<feature type="transmembrane region" description="Helical" evidence="5">
    <location>
        <begin position="302"/>
        <end position="320"/>
    </location>
</feature>
<proteinExistence type="predicted"/>
<feature type="transmembrane region" description="Helical" evidence="5">
    <location>
        <begin position="33"/>
        <end position="60"/>
    </location>
</feature>
<dbReference type="PANTHER" id="PTHR10846:SF8">
    <property type="entry name" value="INNER MEMBRANE PROTEIN YRBG"/>
    <property type="match status" value="1"/>
</dbReference>
<evidence type="ECO:0000256" key="5">
    <source>
        <dbReference type="SAM" id="Phobius"/>
    </source>
</evidence>
<protein>
    <submittedName>
        <fullName evidence="7">Calcium/sodium antiporter</fullName>
    </submittedName>
</protein>
<dbReference type="PANTHER" id="PTHR10846">
    <property type="entry name" value="SODIUM/POTASSIUM/CALCIUM EXCHANGER"/>
    <property type="match status" value="1"/>
</dbReference>
<dbReference type="NCBIfam" id="TIGR00367">
    <property type="entry name" value="calcium/sodium antiporter"/>
    <property type="match status" value="1"/>
</dbReference>
<sequence length="321" mass="32599">MTYLAILLGLVLLVAGGDILVRGSVGLAQRFGISELLIGLVLVGFGTSTPELMTSLLAALDGSPGIAVGNVAGSNIANILLILGLSALIFPIRVQPAALYRDGPANALAALAFTGLALTGMIGRVEGIVLLAGLAGYLVLTYRMESGRNTPSAEMHRSEAHSVTAQPAAAGLPVNIAMALGGLVMILGGAHFLVTGAVSLAQAMGVSDAVIGVTIVAVGTSLPELVTSVIAAVRRQADIALGNILGSNLFNILGILGITAAIAPLQVPPEIAGFDIWVLLAATAALIVFCMSGWRISRREGVLMLVGYVAYTATVTAMALR</sequence>
<reference evidence="7 8" key="1">
    <citation type="journal article" date="2016" name="Int. J. Syst. Evol. Microbiol.">
        <title>Labrenzia salina sp. nov., isolated from the rhizosphere of the halophyte Arthrocnemum macrostachyum.</title>
        <authorList>
            <person name="Camacho M."/>
            <person name="Redondo-Gomez S."/>
            <person name="Rodriguez-Llorente I."/>
            <person name="Rohde M."/>
            <person name="Sproer C."/>
            <person name="Schumann P."/>
            <person name="Klenk H.P."/>
            <person name="Montero-Calasanz M.D.C."/>
        </authorList>
    </citation>
    <scope>NUCLEOTIDE SEQUENCE [LARGE SCALE GENOMIC DNA]</scope>
    <source>
        <strain evidence="7 8">DSM 29163</strain>
    </source>
</reference>
<accession>A0ABT3QYZ5</accession>
<dbReference type="Gene3D" id="6.10.280.80">
    <property type="entry name" value="NCX, peripheral helical region"/>
    <property type="match status" value="1"/>
</dbReference>
<keyword evidence="2 5" id="KW-0812">Transmembrane</keyword>
<feature type="transmembrane region" description="Helical" evidence="5">
    <location>
        <begin position="271"/>
        <end position="290"/>
    </location>
</feature>
<keyword evidence="4 5" id="KW-0472">Membrane</keyword>
<dbReference type="InterPro" id="IPR044880">
    <property type="entry name" value="NCX_ion-bd_dom_sf"/>
</dbReference>
<keyword evidence="3 5" id="KW-1133">Transmembrane helix</keyword>
<dbReference type="Pfam" id="PF01699">
    <property type="entry name" value="Na_Ca_ex"/>
    <property type="match status" value="2"/>
</dbReference>
<evidence type="ECO:0000256" key="2">
    <source>
        <dbReference type="ARBA" id="ARBA00022692"/>
    </source>
</evidence>
<feature type="transmembrane region" description="Helical" evidence="5">
    <location>
        <begin position="112"/>
        <end position="140"/>
    </location>
</feature>
<feature type="domain" description="Sodium/calcium exchanger membrane region" evidence="6">
    <location>
        <begin position="3"/>
        <end position="142"/>
    </location>
</feature>
<evidence type="ECO:0000256" key="1">
    <source>
        <dbReference type="ARBA" id="ARBA00004141"/>
    </source>
</evidence>
<feature type="transmembrane region" description="Helical" evidence="5">
    <location>
        <begin position="176"/>
        <end position="203"/>
    </location>
</feature>
<dbReference type="InterPro" id="IPR004837">
    <property type="entry name" value="NaCa_Exmemb"/>
</dbReference>